<dbReference type="InterPro" id="IPR017734">
    <property type="entry name" value="T6SS_SciN"/>
</dbReference>
<sequence length="186" mass="19112">MTHAPSHIPRSGITRRAVVAGGVGLLVAGLGACVSTPAPRGPAPISVNLALVADDQVNPNPAGRASPVRVTVFWLRQAAAFQNADFFALADDPAAVLGDDLAGSETLFVRPQSQQSLSGGTRPGVAYVGVVAAYRDLDGVSWRALASLAPGQRNDLVVQLGRFGVTIAQRAVTARRPDAADGQGAR</sequence>
<organism evidence="1 2">
    <name type="scientific">Roseospira goensis</name>
    <dbReference type="NCBI Taxonomy" id="391922"/>
    <lineage>
        <taxon>Bacteria</taxon>
        <taxon>Pseudomonadati</taxon>
        <taxon>Pseudomonadota</taxon>
        <taxon>Alphaproteobacteria</taxon>
        <taxon>Rhodospirillales</taxon>
        <taxon>Rhodospirillaceae</taxon>
        <taxon>Roseospira</taxon>
    </lineage>
</organism>
<keyword evidence="2" id="KW-1185">Reference proteome</keyword>
<proteinExistence type="predicted"/>
<dbReference type="NCBIfam" id="TIGR03352">
    <property type="entry name" value="VI_chp_3"/>
    <property type="match status" value="1"/>
</dbReference>
<dbReference type="Gene3D" id="2.60.40.4150">
    <property type="entry name" value="Type VI secretion system, lipoprotein SciN"/>
    <property type="match status" value="1"/>
</dbReference>
<dbReference type="Pfam" id="PF12790">
    <property type="entry name" value="T6SS-SciN"/>
    <property type="match status" value="1"/>
</dbReference>
<name>A0A7W6S114_9PROT</name>
<dbReference type="AlphaFoldDB" id="A0A7W6S114"/>
<accession>A0A7W6S114</accession>
<dbReference type="InterPro" id="IPR038706">
    <property type="entry name" value="Type_VI_SciN-like_sf"/>
</dbReference>
<comment type="caution">
    <text evidence="1">The sequence shown here is derived from an EMBL/GenBank/DDBJ whole genome shotgun (WGS) entry which is preliminary data.</text>
</comment>
<dbReference type="EMBL" id="JACIGI010000014">
    <property type="protein sequence ID" value="MBB4286254.1"/>
    <property type="molecule type" value="Genomic_DNA"/>
</dbReference>
<protein>
    <submittedName>
        <fullName evidence="1">Type VI secretion system protein VasD</fullName>
    </submittedName>
</protein>
<reference evidence="1 2" key="1">
    <citation type="submission" date="2020-08" db="EMBL/GenBank/DDBJ databases">
        <title>Genome sequencing of Purple Non-Sulfur Bacteria from various extreme environments.</title>
        <authorList>
            <person name="Mayer M."/>
        </authorList>
    </citation>
    <scope>NUCLEOTIDE SEQUENCE [LARGE SCALE GENOMIC DNA]</scope>
    <source>
        <strain evidence="1 2">JA135</strain>
    </source>
</reference>
<dbReference type="PANTHER" id="PTHR37625:SF4">
    <property type="entry name" value="OUTER MEMBRANE LIPOPROTEIN"/>
    <property type="match status" value="1"/>
</dbReference>
<gene>
    <name evidence="1" type="ORF">GGD88_001981</name>
</gene>
<evidence type="ECO:0000313" key="1">
    <source>
        <dbReference type="EMBL" id="MBB4286254.1"/>
    </source>
</evidence>
<dbReference type="PANTHER" id="PTHR37625">
    <property type="entry name" value="OUTER MEMBRANE LIPOPROTEIN-RELATED"/>
    <property type="match status" value="1"/>
</dbReference>
<evidence type="ECO:0000313" key="2">
    <source>
        <dbReference type="Proteomes" id="UP000555728"/>
    </source>
</evidence>
<dbReference type="RefSeq" id="WP_184434875.1">
    <property type="nucleotide sequence ID" value="NZ_JACIGI010000014.1"/>
</dbReference>
<dbReference type="Proteomes" id="UP000555728">
    <property type="component" value="Unassembled WGS sequence"/>
</dbReference>